<organism evidence="3 4">
    <name type="scientific">Thermovibrio ammonificans (strain DSM 15698 / JCM 12110 / HB-1)</name>
    <dbReference type="NCBI Taxonomy" id="648996"/>
    <lineage>
        <taxon>Bacteria</taxon>
        <taxon>Pseudomonadati</taxon>
        <taxon>Aquificota</taxon>
        <taxon>Aquificia</taxon>
        <taxon>Desulfurobacteriales</taxon>
        <taxon>Desulfurobacteriaceae</taxon>
        <taxon>Thermovibrio</taxon>
    </lineage>
</organism>
<name>E8T329_THEA1</name>
<keyword evidence="1" id="KW-0175">Coiled coil</keyword>
<dbReference type="eggNOG" id="COG0419">
    <property type="taxonomic scope" value="Bacteria"/>
</dbReference>
<evidence type="ECO:0000256" key="1">
    <source>
        <dbReference type="SAM" id="Coils"/>
    </source>
</evidence>
<dbReference type="KEGG" id="tam:Theam_0060"/>
<dbReference type="eggNOG" id="COG3941">
    <property type="taxonomic scope" value="Bacteria"/>
</dbReference>
<dbReference type="HOGENOM" id="CLU_297335_0_0_0"/>
<sequence length="1013" mass="111634">MEPKLRIEIEAVDKASATLEKAAKELQGLSKNLKQFSSSATSVGLVSNSFQKLGKEVDRVEKETTQASGRFRSLSLSAKEAASKSAAAFSVLEKRVKALQSAVFNLKTIAATALSGFTFSEIVKGGIEFNSQLQTAKLGLAALITSAYELRDAQGQVLSGMEAFKAAQAEAEELYRKILYRAMQTASTSQELLQTFQAILPFAAQMGMSLEQVLNLSEALVNAAKAIGLGYGQAAQEGRDLLMGYVDQNDQLLRALGLNRELLQTWKEQGTFYENVMGKFRAFVQASQEFADTWEGVTSSVSDLISMLEGSVFKDTFHVMNEALKDARDYLQGLLKDEEKLKSVSKEVALKFIHATESVIVAADSLYSFGKSIYDFVNSHKEITEFGVLGYLLLGKRGALLGTVIGGIAEIAEKSKRAFPTTSQMFEKQPNIRSVLGISGQPPQLPSAQTFKAFEEYKRNHPKKLTDTPVPLPVKTESTTELGDAILKKLRELEQRVISGDFWSKGSSKEEISYSPKGAPKAGKSGQKEQGELLSTFEVTQSLLSSQAFSLFSSKTLEETLLESVLNKKELFNYDFGLSKSFENSLSLMPDYSLESLSLERQTEIEKASQKLREQYLEFAKERKPQEWKKLKLSELREWYEEQKRILGESEELQEVYEHKRLEIEKTAHEQEKKLYIEKLRQTSSWKAGVFQSLDELSKKWGDTNQLIYDATTQTFQALENSLETIFFDAMRGKLKSLGDYVNSFLASVESAIAGIAAHGVASSIVKFGKSILGFTAAEGGIIQGHFIPLKAFANGGVVDRPTLGLVGEGKYPEAIVPLLDKKSIRVVVERDKAYVPLPSGLSIPASIISTEQNSSLGQLPFISLPAQAIQILKEIQSRNSERTAYVIASNSEVFDRTLYYKSEKNSSLLLKSLTAQLVSNIKAFANGGVVDRPTLGLVGEGKYPEAVVPLPDGRSIPVKFEGKGGNGQVNIEIVLVDDRSKVPAPQIGKKQVILWVAEDYMQNGILRKVIKA</sequence>
<dbReference type="Proteomes" id="UP000006362">
    <property type="component" value="Chromosome"/>
</dbReference>
<dbReference type="STRING" id="648996.Theam_0060"/>
<reference evidence="3" key="1">
    <citation type="submission" date="2011-01" db="EMBL/GenBank/DDBJ databases">
        <title>Complete sequence of chromosome of Thermovibrio ammonificans HB-1.</title>
        <authorList>
            <consortium name="US DOE Joint Genome Institute"/>
            <person name="Lucas S."/>
            <person name="Copeland A."/>
            <person name="Lapidus A."/>
            <person name="Cheng J.-F."/>
            <person name="Goodwin L."/>
            <person name="Pitluck S."/>
            <person name="Davenport K."/>
            <person name="Detter J.C."/>
            <person name="Han C."/>
            <person name="Tapia R."/>
            <person name="Land M."/>
            <person name="Hauser L."/>
            <person name="Kyrpides N."/>
            <person name="Ivanova N."/>
            <person name="Ovchinnikova G."/>
            <person name="Vetriani C."/>
            <person name="Woyke T."/>
        </authorList>
    </citation>
    <scope>NUCLEOTIDE SEQUENCE [LARGE SCALE GENOMIC DNA]</scope>
    <source>
        <strain evidence="3">HB-1</strain>
    </source>
</reference>
<dbReference type="AlphaFoldDB" id="E8T329"/>
<protein>
    <submittedName>
        <fullName evidence="3">Uncharacterized protein</fullName>
    </submittedName>
</protein>
<dbReference type="OrthoDB" id="8448547at2"/>
<keyword evidence="4" id="KW-1185">Reference proteome</keyword>
<evidence type="ECO:0000313" key="4">
    <source>
        <dbReference type="Proteomes" id="UP000006362"/>
    </source>
</evidence>
<gene>
    <name evidence="3" type="ordered locus">Theam_0060</name>
</gene>
<evidence type="ECO:0000313" key="3">
    <source>
        <dbReference type="EMBL" id="ADU96034.1"/>
    </source>
</evidence>
<evidence type="ECO:0000256" key="2">
    <source>
        <dbReference type="SAM" id="MobiDB-lite"/>
    </source>
</evidence>
<dbReference type="EMBL" id="CP002444">
    <property type="protein sequence ID" value="ADU96034.1"/>
    <property type="molecule type" value="Genomic_DNA"/>
</dbReference>
<proteinExistence type="predicted"/>
<feature type="coiled-coil region" evidence="1">
    <location>
        <begin position="12"/>
        <end position="39"/>
    </location>
</feature>
<accession>E8T329</accession>
<feature type="region of interest" description="Disordered" evidence="2">
    <location>
        <begin position="506"/>
        <end position="529"/>
    </location>
</feature>